<feature type="compositionally biased region" description="Basic and acidic residues" evidence="1">
    <location>
        <begin position="141"/>
        <end position="151"/>
    </location>
</feature>
<name>A0A318JW81_9NOCA</name>
<dbReference type="SUPFAM" id="SSF82607">
    <property type="entry name" value="YbaB-like"/>
    <property type="match status" value="1"/>
</dbReference>
<dbReference type="AlphaFoldDB" id="A0A318JW81"/>
<evidence type="ECO:0000256" key="1">
    <source>
        <dbReference type="SAM" id="MobiDB-lite"/>
    </source>
</evidence>
<dbReference type="EMBL" id="QJKF01000008">
    <property type="protein sequence ID" value="PXX61713.1"/>
    <property type="molecule type" value="Genomic_DNA"/>
</dbReference>
<dbReference type="Gene3D" id="3.30.1310.10">
    <property type="entry name" value="Nucleoid-associated protein YbaB-like domain"/>
    <property type="match status" value="1"/>
</dbReference>
<evidence type="ECO:0008006" key="4">
    <source>
        <dbReference type="Google" id="ProtNLM"/>
    </source>
</evidence>
<keyword evidence="3" id="KW-1185">Reference proteome</keyword>
<dbReference type="Proteomes" id="UP000247569">
    <property type="component" value="Unassembled WGS sequence"/>
</dbReference>
<dbReference type="OrthoDB" id="4552243at2"/>
<sequence length="151" mass="15834">MIRPENQRAASEAADLIEAVTAALGTLGDMRAARDALTASATVEHGRITVVVNASGSIVRTEYAEGIEELGYGQIARATVQAAQAAAAEVERKKRELLGPLGAMRLGMPSAAELPAELAALRAQLPEQARAPLTQPAAGRRRGDGNRILDR</sequence>
<reference evidence="2 3" key="1">
    <citation type="submission" date="2018-05" db="EMBL/GenBank/DDBJ databases">
        <title>Genomic Encyclopedia of Type Strains, Phase IV (KMG-IV): sequencing the most valuable type-strain genomes for metagenomic binning, comparative biology and taxonomic classification.</title>
        <authorList>
            <person name="Goeker M."/>
        </authorList>
    </citation>
    <scope>NUCLEOTIDE SEQUENCE [LARGE SCALE GENOMIC DNA]</scope>
    <source>
        <strain evidence="2 3">DSM 44704</strain>
    </source>
</reference>
<evidence type="ECO:0000313" key="3">
    <source>
        <dbReference type="Proteomes" id="UP000247569"/>
    </source>
</evidence>
<dbReference type="InterPro" id="IPR036894">
    <property type="entry name" value="YbaB-like_sf"/>
</dbReference>
<evidence type="ECO:0000313" key="2">
    <source>
        <dbReference type="EMBL" id="PXX61713.1"/>
    </source>
</evidence>
<organism evidence="2 3">
    <name type="scientific">Nocardia tenerifensis</name>
    <dbReference type="NCBI Taxonomy" id="228006"/>
    <lineage>
        <taxon>Bacteria</taxon>
        <taxon>Bacillati</taxon>
        <taxon>Actinomycetota</taxon>
        <taxon>Actinomycetes</taxon>
        <taxon>Mycobacteriales</taxon>
        <taxon>Nocardiaceae</taxon>
        <taxon>Nocardia</taxon>
    </lineage>
</organism>
<accession>A0A318JW81</accession>
<comment type="caution">
    <text evidence="2">The sequence shown here is derived from an EMBL/GenBank/DDBJ whole genome shotgun (WGS) entry which is preliminary data.</text>
</comment>
<dbReference type="RefSeq" id="WP_110293725.1">
    <property type="nucleotide sequence ID" value="NZ_QJKF01000008.1"/>
</dbReference>
<feature type="region of interest" description="Disordered" evidence="1">
    <location>
        <begin position="127"/>
        <end position="151"/>
    </location>
</feature>
<protein>
    <recommendedName>
        <fullName evidence="4">YbaB/EbfC DNA-binding family protein</fullName>
    </recommendedName>
</protein>
<proteinExistence type="predicted"/>
<gene>
    <name evidence="2" type="ORF">DFR70_108271</name>
</gene>